<dbReference type="RefSeq" id="WP_139465967.1">
    <property type="nucleotide sequence ID" value="NZ_VDHJ01000010.1"/>
</dbReference>
<feature type="transmembrane region" description="Helical" evidence="7">
    <location>
        <begin position="125"/>
        <end position="151"/>
    </location>
</feature>
<dbReference type="Pfam" id="PF00528">
    <property type="entry name" value="BPD_transp_1"/>
    <property type="match status" value="1"/>
</dbReference>
<evidence type="ECO:0000313" key="10">
    <source>
        <dbReference type="Proteomes" id="UP000312032"/>
    </source>
</evidence>
<evidence type="ECO:0000313" key="9">
    <source>
        <dbReference type="EMBL" id="TNL96613.1"/>
    </source>
</evidence>
<dbReference type="Gene3D" id="1.10.3720.10">
    <property type="entry name" value="MetI-like"/>
    <property type="match status" value="1"/>
</dbReference>
<keyword evidence="4 7" id="KW-0812">Transmembrane</keyword>
<dbReference type="Pfam" id="PF19300">
    <property type="entry name" value="BPD_transp_1_N"/>
    <property type="match status" value="1"/>
</dbReference>
<keyword evidence="2 7" id="KW-0813">Transport</keyword>
<comment type="similarity">
    <text evidence="7">Belongs to the binding-protein-dependent transport system permease family.</text>
</comment>
<keyword evidence="5 7" id="KW-1133">Transmembrane helix</keyword>
<sequence length="312" mass="33279">MIIIRYLLSIVVASLAIFGLLRLVPGDPARIALGVTADDASVAALAHTLGTDRPLIQQYFSWIGGLLTGDFGMSLATRSNATAMILDRAQVSLILCFCATVLALLIALPLGFWAARRANHPVGTVISILTQVGIAVPSFLAAVLLVALFAVRLDWLPSSGWVPPGYDFSAFVQRLVLPVVALALVQGSILTRYVRSALLDVLSEDHIRTARAIGQSEKQALTRHGLKSAALPLLTIVGVQLSSLIVGAVVVEQVFMLPGLGSLLLTSVTNRDLPVVQTVVMLIVLFTLTVNLVVDASYRFLDPRLRTSGVAR</sequence>
<keyword evidence="10" id="KW-1185">Reference proteome</keyword>
<evidence type="ECO:0000256" key="2">
    <source>
        <dbReference type="ARBA" id="ARBA00022448"/>
    </source>
</evidence>
<dbReference type="CDD" id="cd06261">
    <property type="entry name" value="TM_PBP2"/>
    <property type="match status" value="1"/>
</dbReference>
<dbReference type="InterPro" id="IPR035906">
    <property type="entry name" value="MetI-like_sf"/>
</dbReference>
<feature type="transmembrane region" description="Helical" evidence="7">
    <location>
        <begin position="275"/>
        <end position="294"/>
    </location>
</feature>
<dbReference type="OrthoDB" id="147639at2"/>
<evidence type="ECO:0000256" key="6">
    <source>
        <dbReference type="ARBA" id="ARBA00023136"/>
    </source>
</evidence>
<dbReference type="PANTHER" id="PTHR43163:SF6">
    <property type="entry name" value="DIPEPTIDE TRANSPORT SYSTEM PERMEASE PROTEIN DPPB-RELATED"/>
    <property type="match status" value="1"/>
</dbReference>
<dbReference type="Proteomes" id="UP000312032">
    <property type="component" value="Unassembled WGS sequence"/>
</dbReference>
<organism evidence="9 10">
    <name type="scientific">Corynebacterium tapiri</name>
    <dbReference type="NCBI Taxonomy" id="1448266"/>
    <lineage>
        <taxon>Bacteria</taxon>
        <taxon>Bacillati</taxon>
        <taxon>Actinomycetota</taxon>
        <taxon>Actinomycetes</taxon>
        <taxon>Mycobacteriales</taxon>
        <taxon>Corynebacteriaceae</taxon>
        <taxon>Corynebacterium</taxon>
    </lineage>
</organism>
<comment type="caution">
    <text evidence="9">The sequence shown here is derived from an EMBL/GenBank/DDBJ whole genome shotgun (WGS) entry which is preliminary data.</text>
</comment>
<dbReference type="GO" id="GO:0071916">
    <property type="term" value="F:dipeptide transmembrane transporter activity"/>
    <property type="evidence" value="ECO:0007669"/>
    <property type="project" value="TreeGrafter"/>
</dbReference>
<dbReference type="AlphaFoldDB" id="A0A5C4U402"/>
<dbReference type="EMBL" id="VDHJ01000010">
    <property type="protein sequence ID" value="TNL96613.1"/>
    <property type="molecule type" value="Genomic_DNA"/>
</dbReference>
<comment type="subcellular location">
    <subcellularLocation>
        <location evidence="1 7">Cell membrane</location>
        <topology evidence="1 7">Multi-pass membrane protein</topology>
    </subcellularLocation>
</comment>
<evidence type="ECO:0000256" key="3">
    <source>
        <dbReference type="ARBA" id="ARBA00022475"/>
    </source>
</evidence>
<dbReference type="PANTHER" id="PTHR43163">
    <property type="entry name" value="DIPEPTIDE TRANSPORT SYSTEM PERMEASE PROTEIN DPPB-RELATED"/>
    <property type="match status" value="1"/>
</dbReference>
<dbReference type="GO" id="GO:0005886">
    <property type="term" value="C:plasma membrane"/>
    <property type="evidence" value="ECO:0007669"/>
    <property type="project" value="UniProtKB-SubCell"/>
</dbReference>
<evidence type="ECO:0000259" key="8">
    <source>
        <dbReference type="PROSITE" id="PS50928"/>
    </source>
</evidence>
<proteinExistence type="inferred from homology"/>
<dbReference type="PROSITE" id="PS50928">
    <property type="entry name" value="ABC_TM1"/>
    <property type="match status" value="1"/>
</dbReference>
<dbReference type="InterPro" id="IPR045621">
    <property type="entry name" value="BPD_transp_1_N"/>
</dbReference>
<gene>
    <name evidence="9" type="ORF">FHE74_07910</name>
</gene>
<dbReference type="InterPro" id="IPR000515">
    <property type="entry name" value="MetI-like"/>
</dbReference>
<protein>
    <submittedName>
        <fullName evidence="9">ABC transporter permease</fullName>
    </submittedName>
</protein>
<evidence type="ECO:0000256" key="4">
    <source>
        <dbReference type="ARBA" id="ARBA00022692"/>
    </source>
</evidence>
<feature type="domain" description="ABC transmembrane type-1" evidence="8">
    <location>
        <begin position="89"/>
        <end position="294"/>
    </location>
</feature>
<feature type="transmembrane region" description="Helical" evidence="7">
    <location>
        <begin position="171"/>
        <end position="190"/>
    </location>
</feature>
<keyword evidence="3" id="KW-1003">Cell membrane</keyword>
<feature type="transmembrane region" description="Helical" evidence="7">
    <location>
        <begin position="89"/>
        <end position="113"/>
    </location>
</feature>
<evidence type="ECO:0000256" key="5">
    <source>
        <dbReference type="ARBA" id="ARBA00022989"/>
    </source>
</evidence>
<feature type="transmembrane region" description="Helical" evidence="7">
    <location>
        <begin position="233"/>
        <end position="255"/>
    </location>
</feature>
<evidence type="ECO:0000256" key="7">
    <source>
        <dbReference type="RuleBase" id="RU363032"/>
    </source>
</evidence>
<name>A0A5C4U402_9CORY</name>
<keyword evidence="6 7" id="KW-0472">Membrane</keyword>
<feature type="transmembrane region" description="Helical" evidence="7">
    <location>
        <begin position="6"/>
        <end position="24"/>
    </location>
</feature>
<dbReference type="SUPFAM" id="SSF161098">
    <property type="entry name" value="MetI-like"/>
    <property type="match status" value="1"/>
</dbReference>
<reference evidence="9 10" key="1">
    <citation type="submission" date="2019-06" db="EMBL/GenBank/DDBJ databases">
        <authorList>
            <person name="Li J."/>
        </authorList>
    </citation>
    <scope>NUCLEOTIDE SEQUENCE [LARGE SCALE GENOMIC DNA]</scope>
    <source>
        <strain evidence="9 10">LMG 28165</strain>
    </source>
</reference>
<accession>A0A5C4U402</accession>
<evidence type="ECO:0000256" key="1">
    <source>
        <dbReference type="ARBA" id="ARBA00004651"/>
    </source>
</evidence>